<dbReference type="STRING" id="1210089.GCA_001613165_01853"/>
<evidence type="ECO:0000259" key="4">
    <source>
        <dbReference type="PROSITE" id="PS51118"/>
    </source>
</evidence>
<dbReference type="AlphaFoldDB" id="A0A370HFL6"/>
<gene>
    <name evidence="5" type="ORF">DFR68_101861</name>
</gene>
<dbReference type="OrthoDB" id="370168at2"/>
<evidence type="ECO:0000313" key="6">
    <source>
        <dbReference type="Proteomes" id="UP000255355"/>
    </source>
</evidence>
<comment type="caution">
    <text evidence="5">The sequence shown here is derived from an EMBL/GenBank/DDBJ whole genome shotgun (WGS) entry which is preliminary data.</text>
</comment>
<dbReference type="InterPro" id="IPR002577">
    <property type="entry name" value="HTH_HxlR"/>
</dbReference>
<evidence type="ECO:0000256" key="1">
    <source>
        <dbReference type="ARBA" id="ARBA00023015"/>
    </source>
</evidence>
<reference evidence="5 6" key="1">
    <citation type="submission" date="2018-07" db="EMBL/GenBank/DDBJ databases">
        <title>Genomic Encyclopedia of Type Strains, Phase IV (KMG-IV): sequencing the most valuable type-strain genomes for metagenomic binning, comparative biology and taxonomic classification.</title>
        <authorList>
            <person name="Goeker M."/>
        </authorList>
    </citation>
    <scope>NUCLEOTIDE SEQUENCE [LARGE SCALE GENOMIC DNA]</scope>
    <source>
        <strain evidence="5 6">DSM 44952</strain>
    </source>
</reference>
<dbReference type="Gene3D" id="1.10.10.10">
    <property type="entry name" value="Winged helix-like DNA-binding domain superfamily/Winged helix DNA-binding domain"/>
    <property type="match status" value="1"/>
</dbReference>
<keyword evidence="1" id="KW-0805">Transcription regulation</keyword>
<sequence length="120" mass="13647">MHGGDGDEQTSRGIAWQALGVVSTKWGLRILEEIHGGHHRFRELHRAVDGISYKMLTQTLRELETHALVSRYDHRTANPRVDYHLTEAGTALVHTIHELCTWSRTHLNDLLTAPIHHPGH</sequence>
<keyword evidence="2" id="KW-0238">DNA-binding</keyword>
<dbReference type="Proteomes" id="UP000255355">
    <property type="component" value="Unassembled WGS sequence"/>
</dbReference>
<keyword evidence="6" id="KW-1185">Reference proteome</keyword>
<dbReference type="PANTHER" id="PTHR33204">
    <property type="entry name" value="TRANSCRIPTIONAL REGULATOR, MARR FAMILY"/>
    <property type="match status" value="1"/>
</dbReference>
<accession>A0A370HFL6</accession>
<evidence type="ECO:0000256" key="2">
    <source>
        <dbReference type="ARBA" id="ARBA00023125"/>
    </source>
</evidence>
<dbReference type="InterPro" id="IPR036388">
    <property type="entry name" value="WH-like_DNA-bd_sf"/>
</dbReference>
<proteinExistence type="predicted"/>
<dbReference type="GO" id="GO:0003677">
    <property type="term" value="F:DNA binding"/>
    <property type="evidence" value="ECO:0007669"/>
    <property type="project" value="UniProtKB-KW"/>
</dbReference>
<evidence type="ECO:0000256" key="3">
    <source>
        <dbReference type="ARBA" id="ARBA00023163"/>
    </source>
</evidence>
<dbReference type="EMBL" id="QQAZ01000001">
    <property type="protein sequence ID" value="RDI56024.1"/>
    <property type="molecule type" value="Genomic_DNA"/>
</dbReference>
<dbReference type="InterPro" id="IPR036390">
    <property type="entry name" value="WH_DNA-bd_sf"/>
</dbReference>
<feature type="domain" description="HTH hxlR-type" evidence="4">
    <location>
        <begin position="10"/>
        <end position="111"/>
    </location>
</feature>
<dbReference type="RefSeq" id="WP_068016508.1">
    <property type="nucleotide sequence ID" value="NZ_QQAZ01000001.1"/>
</dbReference>
<dbReference type="PROSITE" id="PS51118">
    <property type="entry name" value="HTH_HXLR"/>
    <property type="match status" value="1"/>
</dbReference>
<organism evidence="5 6">
    <name type="scientific">Nocardia mexicana</name>
    <dbReference type="NCBI Taxonomy" id="279262"/>
    <lineage>
        <taxon>Bacteria</taxon>
        <taxon>Bacillati</taxon>
        <taxon>Actinomycetota</taxon>
        <taxon>Actinomycetes</taxon>
        <taxon>Mycobacteriales</taxon>
        <taxon>Nocardiaceae</taxon>
        <taxon>Nocardia</taxon>
    </lineage>
</organism>
<evidence type="ECO:0000313" key="5">
    <source>
        <dbReference type="EMBL" id="RDI56024.1"/>
    </source>
</evidence>
<dbReference type="Pfam" id="PF01638">
    <property type="entry name" value="HxlR"/>
    <property type="match status" value="1"/>
</dbReference>
<keyword evidence="3" id="KW-0804">Transcription</keyword>
<dbReference type="PANTHER" id="PTHR33204:SF39">
    <property type="entry name" value="TRANSCRIPTIONAL REGULATORY PROTEIN"/>
    <property type="match status" value="1"/>
</dbReference>
<protein>
    <submittedName>
        <fullName evidence="5">HxlR family transcriptional regulator</fullName>
    </submittedName>
</protein>
<dbReference type="SUPFAM" id="SSF46785">
    <property type="entry name" value="Winged helix' DNA-binding domain"/>
    <property type="match status" value="1"/>
</dbReference>
<name>A0A370HFL6_9NOCA</name>